<dbReference type="InterPro" id="IPR052156">
    <property type="entry name" value="BCAA_Transport_ATP-bd_LivF"/>
</dbReference>
<dbReference type="GO" id="GO:0005524">
    <property type="term" value="F:ATP binding"/>
    <property type="evidence" value="ECO:0007669"/>
    <property type="project" value="UniProtKB-KW"/>
</dbReference>
<keyword evidence="3" id="KW-0547">Nucleotide-binding</keyword>
<dbReference type="SUPFAM" id="SSF52540">
    <property type="entry name" value="P-loop containing nucleoside triphosphate hydrolases"/>
    <property type="match status" value="1"/>
</dbReference>
<dbReference type="InterPro" id="IPR003439">
    <property type="entry name" value="ABC_transporter-like_ATP-bd"/>
</dbReference>
<dbReference type="GO" id="GO:0016887">
    <property type="term" value="F:ATP hydrolysis activity"/>
    <property type="evidence" value="ECO:0007669"/>
    <property type="project" value="InterPro"/>
</dbReference>
<evidence type="ECO:0000256" key="3">
    <source>
        <dbReference type="ARBA" id="ARBA00022741"/>
    </source>
</evidence>
<name>A0A285V4Q3_9ACTN</name>
<dbReference type="GO" id="GO:0015658">
    <property type="term" value="F:branched-chain amino acid transmembrane transporter activity"/>
    <property type="evidence" value="ECO:0007669"/>
    <property type="project" value="TreeGrafter"/>
</dbReference>
<evidence type="ECO:0000256" key="1">
    <source>
        <dbReference type="ARBA" id="ARBA00005417"/>
    </source>
</evidence>
<dbReference type="PANTHER" id="PTHR43820:SF8">
    <property type="entry name" value="ABC TRANSPORTER SUBSTRATE-BINDING PROTEIN"/>
    <property type="match status" value="1"/>
</dbReference>
<dbReference type="InterPro" id="IPR027417">
    <property type="entry name" value="P-loop_NTPase"/>
</dbReference>
<keyword evidence="4 7" id="KW-0067">ATP-binding</keyword>
<dbReference type="InterPro" id="IPR003593">
    <property type="entry name" value="AAA+_ATPase"/>
</dbReference>
<dbReference type="RefSeq" id="WP_097194226.1">
    <property type="nucleotide sequence ID" value="NZ_OBQI01000002.1"/>
</dbReference>
<dbReference type="OrthoDB" id="9805514at2"/>
<gene>
    <name evidence="7" type="ORF">SAMN05660748_1280</name>
</gene>
<dbReference type="Proteomes" id="UP000219435">
    <property type="component" value="Unassembled WGS sequence"/>
</dbReference>
<accession>A0A285V4Q3</accession>
<reference evidence="8" key="1">
    <citation type="submission" date="2017-08" db="EMBL/GenBank/DDBJ databases">
        <authorList>
            <person name="Varghese N."/>
            <person name="Submissions S."/>
        </authorList>
    </citation>
    <scope>NUCLEOTIDE SEQUENCE [LARGE SCALE GENOMIC DNA]</scope>
    <source>
        <strain evidence="8">DSM 4725</strain>
    </source>
</reference>
<sequence length="258" mass="28006">MLELHQVEVAYNKTATAVRGVSMHAEQGKITTLLGTNGAGKTTTLTAISGFIGMENADVVGGEIVYKGRRLNRLAPHRVSRLGIALVPERDKVFDTLTVTDNIKLTAGSAGKARAVYEEFPRLGELAGRTAGYLSGGEKQLLALAMALVTEPEVLLVDELSLGLAPRVTSDLLGELQRVQRERGLTVLLVEQNAAAALAVADYGYVMEDGRLVHDGTPEALLSHGDIMEFYLGTGNGDDQRRSYRDVKQYRRKRRWAG</sequence>
<dbReference type="SMART" id="SM00382">
    <property type="entry name" value="AAA"/>
    <property type="match status" value="1"/>
</dbReference>
<dbReference type="GO" id="GO:0015807">
    <property type="term" value="P:L-amino acid transport"/>
    <property type="evidence" value="ECO:0007669"/>
    <property type="project" value="TreeGrafter"/>
</dbReference>
<dbReference type="InterPro" id="IPR017871">
    <property type="entry name" value="ABC_transporter-like_CS"/>
</dbReference>
<comment type="similarity">
    <text evidence="1">Belongs to the ABC transporter superfamily.</text>
</comment>
<dbReference type="AlphaFoldDB" id="A0A285V4Q3"/>
<evidence type="ECO:0000256" key="2">
    <source>
        <dbReference type="ARBA" id="ARBA00022448"/>
    </source>
</evidence>
<keyword evidence="5" id="KW-0029">Amino-acid transport</keyword>
<keyword evidence="2" id="KW-0813">Transport</keyword>
<evidence type="ECO:0000256" key="5">
    <source>
        <dbReference type="ARBA" id="ARBA00022970"/>
    </source>
</evidence>
<proteinExistence type="inferred from homology"/>
<dbReference type="PROSITE" id="PS50893">
    <property type="entry name" value="ABC_TRANSPORTER_2"/>
    <property type="match status" value="1"/>
</dbReference>
<dbReference type="PROSITE" id="PS00211">
    <property type="entry name" value="ABC_TRANSPORTER_1"/>
    <property type="match status" value="1"/>
</dbReference>
<dbReference type="Pfam" id="PF00005">
    <property type="entry name" value="ABC_tran"/>
    <property type="match status" value="1"/>
</dbReference>
<dbReference type="EMBL" id="OBQI01000002">
    <property type="protein sequence ID" value="SOC48578.1"/>
    <property type="molecule type" value="Genomic_DNA"/>
</dbReference>
<evidence type="ECO:0000313" key="7">
    <source>
        <dbReference type="EMBL" id="SOC48578.1"/>
    </source>
</evidence>
<keyword evidence="8" id="KW-1185">Reference proteome</keyword>
<dbReference type="PANTHER" id="PTHR43820">
    <property type="entry name" value="HIGH-AFFINITY BRANCHED-CHAIN AMINO ACID TRANSPORT ATP-BINDING PROTEIN LIVF"/>
    <property type="match status" value="1"/>
</dbReference>
<dbReference type="Gene3D" id="3.40.50.300">
    <property type="entry name" value="P-loop containing nucleotide triphosphate hydrolases"/>
    <property type="match status" value="1"/>
</dbReference>
<evidence type="ECO:0000256" key="4">
    <source>
        <dbReference type="ARBA" id="ARBA00022840"/>
    </source>
</evidence>
<evidence type="ECO:0000313" key="8">
    <source>
        <dbReference type="Proteomes" id="UP000219435"/>
    </source>
</evidence>
<protein>
    <submittedName>
        <fullName evidence="7">Amino acid/amide ABC transporter ATP-binding protein 2, HAAT family</fullName>
    </submittedName>
</protein>
<evidence type="ECO:0000259" key="6">
    <source>
        <dbReference type="PROSITE" id="PS50893"/>
    </source>
</evidence>
<feature type="domain" description="ABC transporter" evidence="6">
    <location>
        <begin position="2"/>
        <end position="234"/>
    </location>
</feature>
<organism evidence="7 8">
    <name type="scientific">Blastococcus aggregatus</name>
    <dbReference type="NCBI Taxonomy" id="38502"/>
    <lineage>
        <taxon>Bacteria</taxon>
        <taxon>Bacillati</taxon>
        <taxon>Actinomycetota</taxon>
        <taxon>Actinomycetes</taxon>
        <taxon>Geodermatophilales</taxon>
        <taxon>Geodermatophilaceae</taxon>
        <taxon>Blastococcus</taxon>
    </lineage>
</organism>